<dbReference type="STRING" id="41431.PCC8801_2164"/>
<evidence type="ECO:0000313" key="2">
    <source>
        <dbReference type="Proteomes" id="UP000008204"/>
    </source>
</evidence>
<dbReference type="RefSeq" id="WP_012595460.1">
    <property type="nucleotide sequence ID" value="NC_011726.1"/>
</dbReference>
<gene>
    <name evidence="1" type="ordered locus">PCC8801_2164</name>
</gene>
<dbReference type="PANTHER" id="PTHR36529">
    <property type="entry name" value="SLL1095 PROTEIN"/>
    <property type="match status" value="1"/>
</dbReference>
<evidence type="ECO:0008006" key="3">
    <source>
        <dbReference type="Google" id="ProtNLM"/>
    </source>
</evidence>
<dbReference type="eggNOG" id="COG3222">
    <property type="taxonomic scope" value="Bacteria"/>
</dbReference>
<reference evidence="2" key="1">
    <citation type="journal article" date="2011" name="MBio">
        <title>Novel metabolic attributes of the genus Cyanothece, comprising a group of unicellular nitrogen-fixing Cyanobacteria.</title>
        <authorList>
            <person name="Bandyopadhyay A."/>
            <person name="Elvitigala T."/>
            <person name="Welsh E."/>
            <person name="Stockel J."/>
            <person name="Liberton M."/>
            <person name="Min H."/>
            <person name="Sherman L.A."/>
            <person name="Pakrasi H.B."/>
        </authorList>
    </citation>
    <scope>NUCLEOTIDE SEQUENCE [LARGE SCALE GENOMIC DNA]</scope>
    <source>
        <strain evidence="2">PCC 8801</strain>
    </source>
</reference>
<dbReference type="InterPro" id="IPR018641">
    <property type="entry name" value="Trfase_1_rSAM/seldom-assoc"/>
</dbReference>
<dbReference type="OrthoDB" id="9810303at2"/>
<dbReference type="Gene3D" id="3.90.550.10">
    <property type="entry name" value="Spore Coat Polysaccharide Biosynthesis Protein SpsA, Chain A"/>
    <property type="match status" value="1"/>
</dbReference>
<dbReference type="SUPFAM" id="SSF53448">
    <property type="entry name" value="Nucleotide-diphospho-sugar transferases"/>
    <property type="match status" value="1"/>
</dbReference>
<dbReference type="InterPro" id="IPR029044">
    <property type="entry name" value="Nucleotide-diphossugar_trans"/>
</dbReference>
<keyword evidence="2" id="KW-1185">Reference proteome</keyword>
<dbReference type="EMBL" id="CP001287">
    <property type="protein sequence ID" value="ACK66192.1"/>
    <property type="molecule type" value="Genomic_DNA"/>
</dbReference>
<dbReference type="KEGG" id="cyp:PCC8801_2164"/>
<organism evidence="1 2">
    <name type="scientific">Rippkaea orientalis (strain PCC 8801 / RF-1)</name>
    <name type="common">Cyanothece sp. (strain PCC 8801)</name>
    <dbReference type="NCBI Taxonomy" id="41431"/>
    <lineage>
        <taxon>Bacteria</taxon>
        <taxon>Bacillati</taxon>
        <taxon>Cyanobacteriota</taxon>
        <taxon>Cyanophyceae</taxon>
        <taxon>Oscillatoriophycideae</taxon>
        <taxon>Chroococcales</taxon>
        <taxon>Aphanothecaceae</taxon>
        <taxon>Rippkaea</taxon>
        <taxon>Rippkaea orientalis</taxon>
    </lineage>
</organism>
<dbReference type="Proteomes" id="UP000008204">
    <property type="component" value="Chromosome"/>
</dbReference>
<dbReference type="NCBIfam" id="TIGR04282">
    <property type="entry name" value="glyco_like_cofC"/>
    <property type="match status" value="1"/>
</dbReference>
<evidence type="ECO:0000313" key="1">
    <source>
        <dbReference type="EMBL" id="ACK66192.1"/>
    </source>
</evidence>
<dbReference type="Pfam" id="PF09837">
    <property type="entry name" value="DUF2064"/>
    <property type="match status" value="1"/>
</dbReference>
<dbReference type="AlphaFoldDB" id="B7K045"/>
<accession>B7K045</accession>
<protein>
    <recommendedName>
        <fullName evidence="3">Glycosyltransferase</fullName>
    </recommendedName>
</protein>
<name>B7K045_RIPO1</name>
<proteinExistence type="predicted"/>
<dbReference type="PANTHER" id="PTHR36529:SF1">
    <property type="entry name" value="GLYCOSYLTRANSFERASE"/>
    <property type="match status" value="1"/>
</dbReference>
<sequence length="207" mass="23183">MLGTNCDRLIIFTRYPEPGKTKTRLISSLGAKGAARLQRQLTEHTLKQVNPLINQLSFAIYYNGNTQEMMKNWLGNDLSYYPQPEGDLGQKMQSAFADSFNLGYTKVVIIGIDCPALNSTIVQQAFNSLNNHDLVLGKAADGGYYLIGLKQIIPQLFKNIPWGTNQVLSITQTIAEKLNLTYSLLRTLSDIDRPEDLPILKKYGILE</sequence>
<dbReference type="HOGENOM" id="CLU_075662_2_0_3"/>